<accession>A0A8H7DCX6</accession>
<evidence type="ECO:0000313" key="1">
    <source>
        <dbReference type="EMBL" id="KAF7367528.1"/>
    </source>
</evidence>
<evidence type="ECO:0000313" key="2">
    <source>
        <dbReference type="Proteomes" id="UP000623467"/>
    </source>
</evidence>
<protein>
    <submittedName>
        <fullName evidence="1">F-box domain-containing protein</fullName>
    </submittedName>
</protein>
<comment type="caution">
    <text evidence="1">The sequence shown here is derived from an EMBL/GenBank/DDBJ whole genome shotgun (WGS) entry which is preliminary data.</text>
</comment>
<dbReference type="AlphaFoldDB" id="A0A8H7DCX6"/>
<dbReference type="Proteomes" id="UP000623467">
    <property type="component" value="Unassembled WGS sequence"/>
</dbReference>
<dbReference type="Gene3D" id="1.20.1280.50">
    <property type="match status" value="1"/>
</dbReference>
<dbReference type="EMBL" id="JACAZH010000005">
    <property type="protein sequence ID" value="KAF7367528.1"/>
    <property type="molecule type" value="Genomic_DNA"/>
</dbReference>
<organism evidence="1 2">
    <name type="scientific">Mycena sanguinolenta</name>
    <dbReference type="NCBI Taxonomy" id="230812"/>
    <lineage>
        <taxon>Eukaryota</taxon>
        <taxon>Fungi</taxon>
        <taxon>Dikarya</taxon>
        <taxon>Basidiomycota</taxon>
        <taxon>Agaricomycotina</taxon>
        <taxon>Agaricomycetes</taxon>
        <taxon>Agaricomycetidae</taxon>
        <taxon>Agaricales</taxon>
        <taxon>Marasmiineae</taxon>
        <taxon>Mycenaceae</taxon>
        <taxon>Mycena</taxon>
    </lineage>
</organism>
<sequence>MLGALAADRSRVADLDVEILVLEQALSALRVQRTQAQDRLDAYKYPVLTFPNEITAEIFTHFLPNYPYCPTLIGGYSPTLLTQVCRKWREIALQTPTLWRAISLPDRNIPVEEQKRLSDVWLSRSPGCPISFHYDKDLNEDSGEAEFLSTIAPYRARLEDLVVNLDSISQLRAIEGPLPLLHRLVLLLEEPDDPLTKVSFLEAPLLRTVLLEGICVDDITLPWTQLTSLALYAIPPRRCAPVLRQTLNLVHCELLFVGDLADTDALDATLPSLQSLALTHVREDYPMTGFLQTLIVPALCSLRVPEPSLGPDPTNTLQSFVSRSGCKLQELCVMGTKPGSNASYDTAFPSAKISFTGWTMYHADPWLNF</sequence>
<keyword evidence="2" id="KW-1185">Reference proteome</keyword>
<reference evidence="1" key="1">
    <citation type="submission" date="2020-05" db="EMBL/GenBank/DDBJ databases">
        <title>Mycena genomes resolve the evolution of fungal bioluminescence.</title>
        <authorList>
            <person name="Tsai I.J."/>
        </authorList>
    </citation>
    <scope>NUCLEOTIDE SEQUENCE</scope>
    <source>
        <strain evidence="1">160909Yilan</strain>
    </source>
</reference>
<dbReference type="OrthoDB" id="3139566at2759"/>
<proteinExistence type="predicted"/>
<gene>
    <name evidence="1" type="ORF">MSAN_00815800</name>
</gene>
<name>A0A8H7DCX6_9AGAR</name>